<dbReference type="Gramene" id="rna-AYBTSS11_LOCUS17452">
    <property type="protein sequence ID" value="CAJ1957900.1"/>
    <property type="gene ID" value="gene-AYBTSS11_LOCUS17452"/>
</dbReference>
<dbReference type="EMBL" id="OY731402">
    <property type="protein sequence ID" value="CAJ1957900.1"/>
    <property type="molecule type" value="Genomic_DNA"/>
</dbReference>
<gene>
    <name evidence="1" type="ORF">AYBTSS11_LOCUS17452</name>
</gene>
<sequence length="131" mass="14962">MRSVYKVVSSEVGLVPKRKKEYDGEVEPKVVSINHDMEGILSMWQKEEKEVFVQVEWSAQGIFWPLRTCHLHLSLLRSRYSPSAPNAFPLLSPQTHRYLSVRSPFSKPLINGLRVIPSDDLNYPLPVCANA</sequence>
<reference evidence="1" key="1">
    <citation type="submission" date="2023-10" db="EMBL/GenBank/DDBJ databases">
        <authorList>
            <person name="Domelevo Entfellner J.-B."/>
        </authorList>
    </citation>
    <scope>NUCLEOTIDE SEQUENCE</scope>
</reference>
<keyword evidence="2" id="KW-1185">Reference proteome</keyword>
<organism evidence="1 2">
    <name type="scientific">Sphenostylis stenocarpa</name>
    <dbReference type="NCBI Taxonomy" id="92480"/>
    <lineage>
        <taxon>Eukaryota</taxon>
        <taxon>Viridiplantae</taxon>
        <taxon>Streptophyta</taxon>
        <taxon>Embryophyta</taxon>
        <taxon>Tracheophyta</taxon>
        <taxon>Spermatophyta</taxon>
        <taxon>Magnoliopsida</taxon>
        <taxon>eudicotyledons</taxon>
        <taxon>Gunneridae</taxon>
        <taxon>Pentapetalae</taxon>
        <taxon>rosids</taxon>
        <taxon>fabids</taxon>
        <taxon>Fabales</taxon>
        <taxon>Fabaceae</taxon>
        <taxon>Papilionoideae</taxon>
        <taxon>50 kb inversion clade</taxon>
        <taxon>NPAAA clade</taxon>
        <taxon>indigoferoid/millettioid clade</taxon>
        <taxon>Phaseoleae</taxon>
        <taxon>Sphenostylis</taxon>
    </lineage>
</organism>
<evidence type="ECO:0000313" key="2">
    <source>
        <dbReference type="Proteomes" id="UP001189624"/>
    </source>
</evidence>
<protein>
    <submittedName>
        <fullName evidence="1">Uncharacterized protein</fullName>
    </submittedName>
</protein>
<name>A0AA86T0M3_9FABA</name>
<dbReference type="AlphaFoldDB" id="A0AA86T0M3"/>
<accession>A0AA86T0M3</accession>
<dbReference type="Proteomes" id="UP001189624">
    <property type="component" value="Chromosome 5"/>
</dbReference>
<evidence type="ECO:0000313" key="1">
    <source>
        <dbReference type="EMBL" id="CAJ1957900.1"/>
    </source>
</evidence>
<proteinExistence type="predicted"/>